<dbReference type="HOGENOM" id="CLU_2415529_0_0_1"/>
<dbReference type="Proteomes" id="UP000000305">
    <property type="component" value="Unassembled WGS sequence"/>
</dbReference>
<dbReference type="PANTHER" id="PTHR31634">
    <property type="entry name" value="BLOC-1-RELATED COMPLEX SUBUNIT 5"/>
    <property type="match status" value="1"/>
</dbReference>
<protein>
    <recommendedName>
        <fullName evidence="3">BLOC-1-related complex subunit 5</fullName>
    </recommendedName>
</protein>
<keyword evidence="8" id="KW-1185">Reference proteome</keyword>
<dbReference type="KEGG" id="dpx:DAPPUDRAFT_306074"/>
<organism evidence="7 8">
    <name type="scientific">Daphnia pulex</name>
    <name type="common">Water flea</name>
    <dbReference type="NCBI Taxonomy" id="6669"/>
    <lineage>
        <taxon>Eukaryota</taxon>
        <taxon>Metazoa</taxon>
        <taxon>Ecdysozoa</taxon>
        <taxon>Arthropoda</taxon>
        <taxon>Crustacea</taxon>
        <taxon>Branchiopoda</taxon>
        <taxon>Diplostraca</taxon>
        <taxon>Cladocera</taxon>
        <taxon>Anomopoda</taxon>
        <taxon>Daphniidae</taxon>
        <taxon>Daphnia</taxon>
    </lineage>
</organism>
<dbReference type="InterPro" id="IPR018780">
    <property type="entry name" value="TBORCS5"/>
</dbReference>
<keyword evidence="5" id="KW-0458">Lysosome</keyword>
<comment type="subcellular location">
    <subcellularLocation>
        <location evidence="1">Lysosome membrane</location>
        <topology evidence="1">Lipid-anchor</topology>
        <orientation evidence="1">Cytoplasmic side</orientation>
    </subcellularLocation>
</comment>
<dbReference type="Pfam" id="PF10158">
    <property type="entry name" value="LOH1CR12"/>
    <property type="match status" value="1"/>
</dbReference>
<keyword evidence="6" id="KW-0449">Lipoprotein</keyword>
<sequence>MKQNAETVVTEQNQLAQSSKDIEAQFAAIMTALTERQKMYAKYAEKLARIHEVSHSLTRCQLALATALDSIETLNRQLPTSDRLEEFIWSTG</sequence>
<evidence type="ECO:0000313" key="7">
    <source>
        <dbReference type="EMBL" id="EFX61137.1"/>
    </source>
</evidence>
<name>E9I4E3_DAPPU</name>
<evidence type="ECO:0000256" key="5">
    <source>
        <dbReference type="ARBA" id="ARBA00023228"/>
    </source>
</evidence>
<gene>
    <name evidence="7" type="ORF">DAPPUDRAFT_306074</name>
</gene>
<evidence type="ECO:0000256" key="2">
    <source>
        <dbReference type="ARBA" id="ARBA00010235"/>
    </source>
</evidence>
<dbReference type="InParanoid" id="E9I4E3"/>
<dbReference type="OrthoDB" id="10035640at2759"/>
<dbReference type="PANTHER" id="PTHR31634:SF2">
    <property type="entry name" value="BLOC-1-RELATED COMPLEX SUBUNIT 5"/>
    <property type="match status" value="1"/>
</dbReference>
<dbReference type="OMA" id="RIHEVSH"/>
<dbReference type="GO" id="GO:0032418">
    <property type="term" value="P:lysosome localization"/>
    <property type="evidence" value="ECO:0007669"/>
    <property type="project" value="InterPro"/>
</dbReference>
<dbReference type="AlphaFoldDB" id="E9I4E3"/>
<evidence type="ECO:0000256" key="4">
    <source>
        <dbReference type="ARBA" id="ARBA00023136"/>
    </source>
</evidence>
<proteinExistence type="inferred from homology"/>
<keyword evidence="4" id="KW-0472">Membrane</keyword>
<dbReference type="EMBL" id="GL735002">
    <property type="protein sequence ID" value="EFX61137.1"/>
    <property type="molecule type" value="Genomic_DNA"/>
</dbReference>
<accession>E9I4E3</accession>
<evidence type="ECO:0000256" key="3">
    <source>
        <dbReference type="ARBA" id="ARBA00022300"/>
    </source>
</evidence>
<evidence type="ECO:0000313" key="8">
    <source>
        <dbReference type="Proteomes" id="UP000000305"/>
    </source>
</evidence>
<comment type="similarity">
    <text evidence="2">Belongs to the BORCS5 family.</text>
</comment>
<evidence type="ECO:0000256" key="6">
    <source>
        <dbReference type="ARBA" id="ARBA00023288"/>
    </source>
</evidence>
<dbReference type="STRING" id="6669.E9I4E3"/>
<dbReference type="CDD" id="cd22789">
    <property type="entry name" value="BORCS5-like"/>
    <property type="match status" value="1"/>
</dbReference>
<dbReference type="eggNOG" id="KOG4515">
    <property type="taxonomic scope" value="Eukaryota"/>
</dbReference>
<reference evidence="7 8" key="1">
    <citation type="journal article" date="2011" name="Science">
        <title>The ecoresponsive genome of Daphnia pulex.</title>
        <authorList>
            <person name="Colbourne J.K."/>
            <person name="Pfrender M.E."/>
            <person name="Gilbert D."/>
            <person name="Thomas W.K."/>
            <person name="Tucker A."/>
            <person name="Oakley T.H."/>
            <person name="Tokishita S."/>
            <person name="Aerts A."/>
            <person name="Arnold G.J."/>
            <person name="Basu M.K."/>
            <person name="Bauer D.J."/>
            <person name="Caceres C.E."/>
            <person name="Carmel L."/>
            <person name="Casola C."/>
            <person name="Choi J.H."/>
            <person name="Detter J.C."/>
            <person name="Dong Q."/>
            <person name="Dusheyko S."/>
            <person name="Eads B.D."/>
            <person name="Frohlich T."/>
            <person name="Geiler-Samerotte K.A."/>
            <person name="Gerlach D."/>
            <person name="Hatcher P."/>
            <person name="Jogdeo S."/>
            <person name="Krijgsveld J."/>
            <person name="Kriventseva E.V."/>
            <person name="Kultz D."/>
            <person name="Laforsch C."/>
            <person name="Lindquist E."/>
            <person name="Lopez J."/>
            <person name="Manak J.R."/>
            <person name="Muller J."/>
            <person name="Pangilinan J."/>
            <person name="Patwardhan R.P."/>
            <person name="Pitluck S."/>
            <person name="Pritham E.J."/>
            <person name="Rechtsteiner A."/>
            <person name="Rho M."/>
            <person name="Rogozin I.B."/>
            <person name="Sakarya O."/>
            <person name="Salamov A."/>
            <person name="Schaack S."/>
            <person name="Shapiro H."/>
            <person name="Shiga Y."/>
            <person name="Skalitzky C."/>
            <person name="Smith Z."/>
            <person name="Souvorov A."/>
            <person name="Sung W."/>
            <person name="Tang Z."/>
            <person name="Tsuchiya D."/>
            <person name="Tu H."/>
            <person name="Vos H."/>
            <person name="Wang M."/>
            <person name="Wolf Y.I."/>
            <person name="Yamagata H."/>
            <person name="Yamada T."/>
            <person name="Ye Y."/>
            <person name="Shaw J.R."/>
            <person name="Andrews J."/>
            <person name="Crease T.J."/>
            <person name="Tang H."/>
            <person name="Lucas S.M."/>
            <person name="Robertson H.M."/>
            <person name="Bork P."/>
            <person name="Koonin E.V."/>
            <person name="Zdobnov E.M."/>
            <person name="Grigoriev I.V."/>
            <person name="Lynch M."/>
            <person name="Boore J.L."/>
        </authorList>
    </citation>
    <scope>NUCLEOTIDE SEQUENCE [LARGE SCALE GENOMIC DNA]</scope>
</reference>
<dbReference type="GO" id="GO:0005765">
    <property type="term" value="C:lysosomal membrane"/>
    <property type="evidence" value="ECO:0007669"/>
    <property type="project" value="UniProtKB-SubCell"/>
</dbReference>
<evidence type="ECO:0000256" key="1">
    <source>
        <dbReference type="ARBA" id="ARBA00004122"/>
    </source>
</evidence>
<dbReference type="PhylomeDB" id="E9I4E3"/>